<dbReference type="EMBL" id="UZAE01006093">
    <property type="protein sequence ID" value="VDO01983.1"/>
    <property type="molecule type" value="Genomic_DNA"/>
</dbReference>
<proteinExistence type="predicted"/>
<organism evidence="4">
    <name type="scientific">Rodentolepis nana</name>
    <name type="common">Dwarf tapeworm</name>
    <name type="synonym">Hymenolepis nana</name>
    <dbReference type="NCBI Taxonomy" id="102285"/>
    <lineage>
        <taxon>Eukaryota</taxon>
        <taxon>Metazoa</taxon>
        <taxon>Spiralia</taxon>
        <taxon>Lophotrochozoa</taxon>
        <taxon>Platyhelminthes</taxon>
        <taxon>Cestoda</taxon>
        <taxon>Eucestoda</taxon>
        <taxon>Cyclophyllidea</taxon>
        <taxon>Hymenolepididae</taxon>
        <taxon>Rodentolepis</taxon>
    </lineage>
</organism>
<gene>
    <name evidence="2" type="ORF">HNAJ_LOCUS6123</name>
</gene>
<dbReference type="AlphaFoldDB" id="A0A0R3TGD6"/>
<reference evidence="2 3" key="2">
    <citation type="submission" date="2018-11" db="EMBL/GenBank/DDBJ databases">
        <authorList>
            <consortium name="Pathogen Informatics"/>
        </authorList>
    </citation>
    <scope>NUCLEOTIDE SEQUENCE [LARGE SCALE GENOMIC DNA]</scope>
</reference>
<sequence length="122" mass="13543">METSHKDSVLHTPETSRNRCDATISPRSPGRERYCLGSLSPLHETSSQPVPPGIKTLHAPKANQVYTVPVARNFDSNRIDTLLLTLAEKLTKLRAITDLIASDIDYSSKLIRDINIYVGQSK</sequence>
<feature type="compositionally biased region" description="Basic and acidic residues" evidence="1">
    <location>
        <begin position="1"/>
        <end position="20"/>
    </location>
</feature>
<accession>A0A0R3TGD6</accession>
<reference evidence="4" key="1">
    <citation type="submission" date="2017-02" db="UniProtKB">
        <authorList>
            <consortium name="WormBaseParasite"/>
        </authorList>
    </citation>
    <scope>IDENTIFICATION</scope>
</reference>
<feature type="region of interest" description="Disordered" evidence="1">
    <location>
        <begin position="1"/>
        <end position="28"/>
    </location>
</feature>
<evidence type="ECO:0000313" key="3">
    <source>
        <dbReference type="Proteomes" id="UP000278807"/>
    </source>
</evidence>
<evidence type="ECO:0000256" key="1">
    <source>
        <dbReference type="SAM" id="MobiDB-lite"/>
    </source>
</evidence>
<dbReference type="WBParaSite" id="HNAJ_0000612701-mRNA-1">
    <property type="protein sequence ID" value="HNAJ_0000612701-mRNA-1"/>
    <property type="gene ID" value="HNAJ_0000612701"/>
</dbReference>
<evidence type="ECO:0000313" key="4">
    <source>
        <dbReference type="WBParaSite" id="HNAJ_0000612701-mRNA-1"/>
    </source>
</evidence>
<dbReference type="Proteomes" id="UP000278807">
    <property type="component" value="Unassembled WGS sequence"/>
</dbReference>
<evidence type="ECO:0000313" key="2">
    <source>
        <dbReference type="EMBL" id="VDO01983.1"/>
    </source>
</evidence>
<keyword evidence="3" id="KW-1185">Reference proteome</keyword>
<name>A0A0R3TGD6_RODNA</name>
<protein>
    <submittedName>
        <fullName evidence="4">Focal_AT domain-containing protein</fullName>
    </submittedName>
</protein>
<dbReference type="OrthoDB" id="10455534at2759"/>